<dbReference type="Proteomes" id="UP001059934">
    <property type="component" value="Chromosome"/>
</dbReference>
<gene>
    <name evidence="1" type="ORF">NYF23_02640</name>
</gene>
<reference evidence="1" key="1">
    <citation type="submission" date="2022-08" db="EMBL/GenBank/DDBJ databases">
        <title>Catabolic pathway analysis in culturable SAR92 clade bacteria reveals their overlooked roles in DMSP degradation in coastal seas.</title>
        <authorList>
            <person name="He X."/>
            <person name="Zhang X."/>
            <person name="Zhang Y."/>
        </authorList>
    </citation>
    <scope>NUCLEOTIDE SEQUENCE</scope>
    <source>
        <strain evidence="1">H455</strain>
    </source>
</reference>
<protein>
    <submittedName>
        <fullName evidence="1">Chloramphenicol phosphotransferase CPT family protein</fullName>
    </submittedName>
</protein>
<dbReference type="Gene3D" id="3.40.50.300">
    <property type="entry name" value="P-loop containing nucleotide triphosphate hydrolases"/>
    <property type="match status" value="1"/>
</dbReference>
<name>A0ABY5TT82_9GAMM</name>
<dbReference type="Pfam" id="PF07931">
    <property type="entry name" value="CPT"/>
    <property type="match status" value="1"/>
</dbReference>
<dbReference type="InterPro" id="IPR027417">
    <property type="entry name" value="P-loop_NTPase"/>
</dbReference>
<evidence type="ECO:0000313" key="2">
    <source>
        <dbReference type="Proteomes" id="UP001059934"/>
    </source>
</evidence>
<sequence>MKSGLLILLDGVTSAGKTSLATHIAKKVNGSVVLSVDTFILRRSNRLRWFFKSKCLRQNLDFLSIAKEFHSEIVRTSSRHNIVVVDTILLDARMRDDILERVDRNCLLYIQVYCPLKILEERERNRESCKIGGAESQFDNVYSYLNYDLKVDTGKFSTADCAQKVLDFLHNKLLKSNL</sequence>
<keyword evidence="2" id="KW-1185">Reference proteome</keyword>
<evidence type="ECO:0000313" key="1">
    <source>
        <dbReference type="EMBL" id="UVW35518.1"/>
    </source>
</evidence>
<proteinExistence type="predicted"/>
<accession>A0ABY5TT82</accession>
<dbReference type="SUPFAM" id="SSF52540">
    <property type="entry name" value="P-loop containing nucleoside triphosphate hydrolases"/>
    <property type="match status" value="1"/>
</dbReference>
<dbReference type="EMBL" id="CP103416">
    <property type="protein sequence ID" value="UVW35518.1"/>
    <property type="molecule type" value="Genomic_DNA"/>
</dbReference>
<organism evidence="1 2">
    <name type="scientific">SAR92 clade bacterium H455</name>
    <dbReference type="NCBI Taxonomy" id="2974818"/>
    <lineage>
        <taxon>Bacteria</taxon>
        <taxon>Pseudomonadati</taxon>
        <taxon>Pseudomonadota</taxon>
        <taxon>Gammaproteobacteria</taxon>
        <taxon>Cellvibrionales</taxon>
        <taxon>Porticoccaceae</taxon>
        <taxon>SAR92 clade</taxon>
    </lineage>
</organism>